<evidence type="ECO:0000256" key="14">
    <source>
        <dbReference type="SAM" id="Phobius"/>
    </source>
</evidence>
<dbReference type="PROSITE" id="PS50068">
    <property type="entry name" value="LDLRA_2"/>
    <property type="match status" value="1"/>
</dbReference>
<feature type="transmembrane region" description="Helical" evidence="14">
    <location>
        <begin position="804"/>
        <end position="826"/>
    </location>
</feature>
<evidence type="ECO:0000256" key="13">
    <source>
        <dbReference type="SAM" id="MobiDB-lite"/>
    </source>
</evidence>
<dbReference type="InterPro" id="IPR023415">
    <property type="entry name" value="LDLR_class-A_CS"/>
</dbReference>
<reference evidence="16 17" key="1">
    <citation type="submission" date="2018-04" db="EMBL/GenBank/DDBJ databases">
        <authorList>
            <person name="Zhang X."/>
            <person name="Yuan J."/>
            <person name="Li F."/>
            <person name="Xiang J."/>
        </authorList>
    </citation>
    <scope>NUCLEOTIDE SEQUENCE [LARGE SCALE GENOMIC DNA]</scope>
    <source>
        <tissue evidence="16">Muscle</tissue>
    </source>
</reference>
<dbReference type="PANTHER" id="PTHR18945">
    <property type="entry name" value="NEUROTRANSMITTER GATED ION CHANNEL"/>
    <property type="match status" value="1"/>
</dbReference>
<feature type="disulfide bond" evidence="12">
    <location>
        <begin position="570"/>
        <end position="585"/>
    </location>
</feature>
<dbReference type="InterPro" id="IPR006201">
    <property type="entry name" value="Neur_channel"/>
</dbReference>
<dbReference type="Pfam" id="PF00057">
    <property type="entry name" value="Ldl_recept_a"/>
    <property type="match status" value="1"/>
</dbReference>
<comment type="subcellular location">
    <subcellularLocation>
        <location evidence="2">Cell membrane</location>
    </subcellularLocation>
    <subcellularLocation>
        <location evidence="1">Membrane</location>
        <topology evidence="1">Multi-pass membrane protein</topology>
    </subcellularLocation>
</comment>
<dbReference type="InterPro" id="IPR036719">
    <property type="entry name" value="Neuro-gated_channel_TM_sf"/>
</dbReference>
<evidence type="ECO:0000256" key="2">
    <source>
        <dbReference type="ARBA" id="ARBA00004236"/>
    </source>
</evidence>
<dbReference type="Gene3D" id="4.10.400.10">
    <property type="entry name" value="Low-density Lipoprotein Receptor"/>
    <property type="match status" value="1"/>
</dbReference>
<dbReference type="InterPro" id="IPR002172">
    <property type="entry name" value="LDrepeatLR_classA_rpt"/>
</dbReference>
<dbReference type="CDD" id="cd00037">
    <property type="entry name" value="CLECT"/>
    <property type="match status" value="1"/>
</dbReference>
<dbReference type="InterPro" id="IPR016186">
    <property type="entry name" value="C-type_lectin-like/link_sf"/>
</dbReference>
<dbReference type="SUPFAM" id="SSF57424">
    <property type="entry name" value="LDL receptor-like module"/>
    <property type="match status" value="1"/>
</dbReference>
<evidence type="ECO:0000313" key="17">
    <source>
        <dbReference type="Proteomes" id="UP000283509"/>
    </source>
</evidence>
<evidence type="ECO:0000256" key="11">
    <source>
        <dbReference type="ARBA" id="ARBA00023303"/>
    </source>
</evidence>
<dbReference type="CDD" id="cd00112">
    <property type="entry name" value="LDLa"/>
    <property type="match status" value="1"/>
</dbReference>
<dbReference type="Gene3D" id="1.20.58.390">
    <property type="entry name" value="Neurotransmitter-gated ion-channel transmembrane domain"/>
    <property type="match status" value="1"/>
</dbReference>
<keyword evidence="7 14" id="KW-1133">Transmembrane helix</keyword>
<dbReference type="SUPFAM" id="SSF56436">
    <property type="entry name" value="C-type lectin-like"/>
    <property type="match status" value="1"/>
</dbReference>
<evidence type="ECO:0000256" key="3">
    <source>
        <dbReference type="ARBA" id="ARBA00022448"/>
    </source>
</evidence>
<accession>A0A423SAP8</accession>
<keyword evidence="17" id="KW-1185">Reference proteome</keyword>
<dbReference type="GO" id="GO:0005230">
    <property type="term" value="F:extracellular ligand-gated monoatomic ion channel activity"/>
    <property type="evidence" value="ECO:0007669"/>
    <property type="project" value="InterPro"/>
</dbReference>
<dbReference type="SMART" id="SM00192">
    <property type="entry name" value="LDLa"/>
    <property type="match status" value="1"/>
</dbReference>
<dbReference type="InterPro" id="IPR006202">
    <property type="entry name" value="Neur_chan_lig-bd"/>
</dbReference>
<evidence type="ECO:0000256" key="8">
    <source>
        <dbReference type="ARBA" id="ARBA00023065"/>
    </source>
</evidence>
<dbReference type="Gene3D" id="3.10.100.10">
    <property type="entry name" value="Mannose-Binding Protein A, subunit A"/>
    <property type="match status" value="1"/>
</dbReference>
<evidence type="ECO:0000313" key="16">
    <source>
        <dbReference type="EMBL" id="ROT61247.1"/>
    </source>
</evidence>
<dbReference type="SUPFAM" id="SSF49899">
    <property type="entry name" value="Concanavalin A-like lectins/glucanases"/>
    <property type="match status" value="1"/>
</dbReference>
<dbReference type="InterPro" id="IPR036734">
    <property type="entry name" value="Neur_chan_lig-bd_sf"/>
</dbReference>
<reference evidence="16 17" key="2">
    <citation type="submission" date="2019-01" db="EMBL/GenBank/DDBJ databases">
        <title>The decoding of complex shrimp genome reveals the adaptation for benthos swimmer, frequently molting mechanism and breeding impact on genome.</title>
        <authorList>
            <person name="Sun Y."/>
            <person name="Gao Y."/>
            <person name="Yu Y."/>
        </authorList>
    </citation>
    <scope>NUCLEOTIDE SEQUENCE [LARGE SCALE GENOMIC DNA]</scope>
    <source>
        <tissue evidence="16">Muscle</tissue>
    </source>
</reference>
<dbReference type="GO" id="GO:0005254">
    <property type="term" value="F:chloride channel activity"/>
    <property type="evidence" value="ECO:0007669"/>
    <property type="project" value="UniProtKB-ARBA"/>
</dbReference>
<keyword evidence="3" id="KW-0813">Transport</keyword>
<sequence length="962" mass="107966">MQFLHTAIHLQKPIAHLNDSPFLQQFKKTSNKFPVHIPPHPIPFLPHPPPHTPHSPLPNTPRQPECHPPQRQAITVLCPLIDLLILSFGRAKEGSAVPEVEMAVRLSVVVHLQTDGVARGDSGLTWRGTFPQMTQVSVCFRVFLLQTRETNYVVSYAIESHSNEIFVEPVTVVKIAGQEIRFGCCGDKVYQTFGMDVPLMTWIQVCFSLDIGARTLRFQSSEQEGVAMSLSRSPPESVSAGGLLMLGQDQDTVGGSTEAAQSLHGYLQDLVILNRSLSGAEMKAFTACARWGGWASVLVDFRNIEEAFSFGAVTSVVDLGYGDACVGLRVNVALFPETRDFQSSRFFCEALGGSVVLPRRQLENDYVTYLGKKYCEGARMWLGAEYQPGREYVETGTNHTLAYESWDHEVKGMDNSFAVLYTKRAIGERNWGISTPERKLCTTCGHTEPFALKVRGLCKETKFDKKFLIHSYSNRKPAFVGFVSSNLTWIAYNITQDLFAGYWRLFLTARPDIQAEMVMETRYSYPVGTHTWAVSNDICAGDVKKLKFTTCGAGMFTCDDGSCVNVTLRCDKKVDCADSSDEERCNPVLIPAGYDRAIPPPFIEHTFPADIVIEVDFRFIRTIQISDFSLSLDLRLSRRWKDGRLRFRNLRANMSQNVVEDLRQVWLPELTLAGADHLVADANERKELNFVDRQGQPLEDDDAELDEDQLYSGAQNDLIAVREYTLQLQCYYNLAHYPFDTQRCPLYIILAKYTSDLFIVRINKFGFSGNQRHHEYVVRDIFVTNLTLDNYAAQRLELVLRNQYIYYISAAYVPSCMLLVISYLTYFFDVEDFSNRVTVALTSLLVLATLFSELVGGLPKTSYLKLIDVWFLGCIVASFLMVMCLVIIDKRKKEGVGKKFAGQWAVTSVEPQGKVGGGAKKARGCRGVSRTQLNAVLKIAIPVVFGAFVILYCAFVMNALSG</sequence>
<evidence type="ECO:0000256" key="6">
    <source>
        <dbReference type="ARBA" id="ARBA00022729"/>
    </source>
</evidence>
<dbReference type="PRINTS" id="PR00252">
    <property type="entry name" value="NRIONCHANNEL"/>
</dbReference>
<dbReference type="InterPro" id="IPR036055">
    <property type="entry name" value="LDL_receptor-like_sf"/>
</dbReference>
<dbReference type="Pfam" id="PF02931">
    <property type="entry name" value="Neur_chan_LBD"/>
    <property type="match status" value="1"/>
</dbReference>
<dbReference type="EMBL" id="QCYY01004270">
    <property type="protein sequence ID" value="ROT61247.1"/>
    <property type="molecule type" value="Genomic_DNA"/>
</dbReference>
<dbReference type="OrthoDB" id="6352648at2759"/>
<keyword evidence="4" id="KW-1003">Cell membrane</keyword>
<comment type="caution">
    <text evidence="16">The sequence shown here is derived from an EMBL/GenBank/DDBJ whole genome shotgun (WGS) entry which is preliminary data.</text>
</comment>
<dbReference type="Gene3D" id="2.70.170.10">
    <property type="entry name" value="Neurotransmitter-gated ion-channel ligand-binding domain"/>
    <property type="match status" value="1"/>
</dbReference>
<dbReference type="SMART" id="SM00159">
    <property type="entry name" value="PTX"/>
    <property type="match status" value="1"/>
</dbReference>
<evidence type="ECO:0000256" key="12">
    <source>
        <dbReference type="PROSITE-ProRule" id="PRU00124"/>
    </source>
</evidence>
<dbReference type="Pfam" id="PF00354">
    <property type="entry name" value="Pentaxin"/>
    <property type="match status" value="1"/>
</dbReference>
<keyword evidence="16" id="KW-0675">Receptor</keyword>
<feature type="domain" description="Pentraxin (PTX)" evidence="15">
    <location>
        <begin position="113"/>
        <end position="315"/>
    </location>
</feature>
<evidence type="ECO:0000256" key="9">
    <source>
        <dbReference type="ARBA" id="ARBA00023136"/>
    </source>
</evidence>
<feature type="disulfide bond" evidence="12">
    <location>
        <begin position="558"/>
        <end position="576"/>
    </location>
</feature>
<keyword evidence="8" id="KW-0406">Ion transport</keyword>
<dbReference type="InterPro" id="IPR016187">
    <property type="entry name" value="CTDL_fold"/>
</dbReference>
<evidence type="ECO:0000256" key="10">
    <source>
        <dbReference type="ARBA" id="ARBA00023157"/>
    </source>
</evidence>
<feature type="region of interest" description="Disordered" evidence="13">
    <location>
        <begin position="42"/>
        <end position="68"/>
    </location>
</feature>
<dbReference type="PRINTS" id="PR00253">
    <property type="entry name" value="GABAARECEPTR"/>
</dbReference>
<dbReference type="Proteomes" id="UP000283509">
    <property type="component" value="Unassembled WGS sequence"/>
</dbReference>
<dbReference type="GO" id="GO:0005886">
    <property type="term" value="C:plasma membrane"/>
    <property type="evidence" value="ECO:0007669"/>
    <property type="project" value="UniProtKB-SubCell"/>
</dbReference>
<feature type="transmembrane region" description="Helical" evidence="14">
    <location>
        <begin position="939"/>
        <end position="960"/>
    </location>
</feature>
<feature type="transmembrane region" description="Helical" evidence="14">
    <location>
        <begin position="869"/>
        <end position="888"/>
    </location>
</feature>
<dbReference type="Gene3D" id="2.60.120.200">
    <property type="match status" value="1"/>
</dbReference>
<dbReference type="SUPFAM" id="SSF90112">
    <property type="entry name" value="Neurotransmitter-gated ion-channel transmembrane pore"/>
    <property type="match status" value="1"/>
</dbReference>
<dbReference type="PROSITE" id="PS01209">
    <property type="entry name" value="LDLRA_1"/>
    <property type="match status" value="1"/>
</dbReference>
<dbReference type="InterPro" id="IPR013320">
    <property type="entry name" value="ConA-like_dom_sf"/>
</dbReference>
<evidence type="ECO:0000256" key="5">
    <source>
        <dbReference type="ARBA" id="ARBA00022692"/>
    </source>
</evidence>
<dbReference type="GO" id="GO:0004888">
    <property type="term" value="F:transmembrane signaling receptor activity"/>
    <property type="evidence" value="ECO:0007669"/>
    <property type="project" value="InterPro"/>
</dbReference>
<evidence type="ECO:0000259" key="15">
    <source>
        <dbReference type="SMART" id="SM00159"/>
    </source>
</evidence>
<evidence type="ECO:0000256" key="1">
    <source>
        <dbReference type="ARBA" id="ARBA00004141"/>
    </source>
</evidence>
<evidence type="ECO:0000256" key="7">
    <source>
        <dbReference type="ARBA" id="ARBA00022989"/>
    </source>
</evidence>
<dbReference type="SUPFAM" id="SSF63712">
    <property type="entry name" value="Nicotinic receptor ligand binding domain-like"/>
    <property type="match status" value="1"/>
</dbReference>
<organism evidence="16 17">
    <name type="scientific">Penaeus vannamei</name>
    <name type="common">Whiteleg shrimp</name>
    <name type="synonym">Litopenaeus vannamei</name>
    <dbReference type="NCBI Taxonomy" id="6689"/>
    <lineage>
        <taxon>Eukaryota</taxon>
        <taxon>Metazoa</taxon>
        <taxon>Ecdysozoa</taxon>
        <taxon>Arthropoda</taxon>
        <taxon>Crustacea</taxon>
        <taxon>Multicrustacea</taxon>
        <taxon>Malacostraca</taxon>
        <taxon>Eumalacostraca</taxon>
        <taxon>Eucarida</taxon>
        <taxon>Decapoda</taxon>
        <taxon>Dendrobranchiata</taxon>
        <taxon>Penaeoidea</taxon>
        <taxon>Penaeidae</taxon>
        <taxon>Penaeus</taxon>
    </lineage>
</organism>
<dbReference type="InterPro" id="IPR006029">
    <property type="entry name" value="Neurotrans-gated_channel_TM"/>
</dbReference>
<keyword evidence="9 14" id="KW-0472">Membrane</keyword>
<dbReference type="InterPro" id="IPR006028">
    <property type="entry name" value="GABAA/Glycine_rcpt"/>
</dbReference>
<gene>
    <name evidence="16" type="ORF">C7M84_021007</name>
</gene>
<dbReference type="InterPro" id="IPR038050">
    <property type="entry name" value="Neuro_actylchol_rec"/>
</dbReference>
<proteinExistence type="predicted"/>
<keyword evidence="11" id="KW-0407">Ion channel</keyword>
<feature type="compositionally biased region" description="Pro residues" evidence="13">
    <location>
        <begin position="42"/>
        <end position="61"/>
    </location>
</feature>
<keyword evidence="5 14" id="KW-0812">Transmembrane</keyword>
<feature type="transmembrane region" description="Helical" evidence="14">
    <location>
        <begin position="838"/>
        <end position="857"/>
    </location>
</feature>
<protein>
    <submittedName>
        <fullName evidence="16">Glycine receptor subunit alpha-2</fullName>
    </submittedName>
</protein>
<dbReference type="Pfam" id="PF02932">
    <property type="entry name" value="Neur_chan_memb"/>
    <property type="match status" value="1"/>
</dbReference>
<name>A0A423SAP8_PENVA</name>
<dbReference type="GO" id="GO:0099095">
    <property type="term" value="F:ligand-gated monoatomic anion channel activity"/>
    <property type="evidence" value="ECO:0007669"/>
    <property type="project" value="UniProtKB-ARBA"/>
</dbReference>
<dbReference type="InterPro" id="IPR001759">
    <property type="entry name" value="PTX_dom"/>
</dbReference>
<dbReference type="AlphaFoldDB" id="A0A423SAP8"/>
<keyword evidence="6" id="KW-0732">Signal</keyword>
<evidence type="ECO:0000256" key="4">
    <source>
        <dbReference type="ARBA" id="ARBA00022475"/>
    </source>
</evidence>
<feature type="disulfide bond" evidence="12">
    <location>
        <begin position="551"/>
        <end position="563"/>
    </location>
</feature>
<keyword evidence="10 12" id="KW-1015">Disulfide bond</keyword>